<dbReference type="Proteomes" id="UP001055072">
    <property type="component" value="Unassembled WGS sequence"/>
</dbReference>
<name>A0ACB8TMV3_9APHY</name>
<evidence type="ECO:0000313" key="1">
    <source>
        <dbReference type="EMBL" id="KAI0083318.1"/>
    </source>
</evidence>
<dbReference type="EMBL" id="MU274973">
    <property type="protein sequence ID" value="KAI0083318.1"/>
    <property type="molecule type" value="Genomic_DNA"/>
</dbReference>
<protein>
    <submittedName>
        <fullName evidence="1">Uncharacterized protein</fullName>
    </submittedName>
</protein>
<keyword evidence="2" id="KW-1185">Reference proteome</keyword>
<comment type="caution">
    <text evidence="1">The sequence shown here is derived from an EMBL/GenBank/DDBJ whole genome shotgun (WGS) entry which is preliminary data.</text>
</comment>
<proteinExistence type="predicted"/>
<organism evidence="1 2">
    <name type="scientific">Irpex rosettiformis</name>
    <dbReference type="NCBI Taxonomy" id="378272"/>
    <lineage>
        <taxon>Eukaryota</taxon>
        <taxon>Fungi</taxon>
        <taxon>Dikarya</taxon>
        <taxon>Basidiomycota</taxon>
        <taxon>Agaricomycotina</taxon>
        <taxon>Agaricomycetes</taxon>
        <taxon>Polyporales</taxon>
        <taxon>Irpicaceae</taxon>
        <taxon>Irpex</taxon>
    </lineage>
</organism>
<gene>
    <name evidence="1" type="ORF">BDY19DRAFT_979449</name>
</gene>
<reference evidence="1" key="1">
    <citation type="journal article" date="2021" name="Environ. Microbiol.">
        <title>Gene family expansions and transcriptome signatures uncover fungal adaptations to wood decay.</title>
        <authorList>
            <person name="Hage H."/>
            <person name="Miyauchi S."/>
            <person name="Viragh M."/>
            <person name="Drula E."/>
            <person name="Min B."/>
            <person name="Chaduli D."/>
            <person name="Navarro D."/>
            <person name="Favel A."/>
            <person name="Norest M."/>
            <person name="Lesage-Meessen L."/>
            <person name="Balint B."/>
            <person name="Merenyi Z."/>
            <person name="de Eugenio L."/>
            <person name="Morin E."/>
            <person name="Martinez A.T."/>
            <person name="Baldrian P."/>
            <person name="Stursova M."/>
            <person name="Martinez M.J."/>
            <person name="Novotny C."/>
            <person name="Magnuson J.K."/>
            <person name="Spatafora J.W."/>
            <person name="Maurice S."/>
            <person name="Pangilinan J."/>
            <person name="Andreopoulos W."/>
            <person name="LaButti K."/>
            <person name="Hundley H."/>
            <person name="Na H."/>
            <person name="Kuo A."/>
            <person name="Barry K."/>
            <person name="Lipzen A."/>
            <person name="Henrissat B."/>
            <person name="Riley R."/>
            <person name="Ahrendt S."/>
            <person name="Nagy L.G."/>
            <person name="Grigoriev I.V."/>
            <person name="Martin F."/>
            <person name="Rosso M.N."/>
        </authorList>
    </citation>
    <scope>NUCLEOTIDE SEQUENCE</scope>
    <source>
        <strain evidence="1">CBS 384.51</strain>
    </source>
</reference>
<accession>A0ACB8TMV3</accession>
<sequence>MQGRRSGRGRRRILGRHRWWTSGRFYQSARSKFDPHLSCNCILTTMPLVHDRGGGVGGGCSWMACDVSGRCCPREVFLLNFHSRDGGSMLTLRQHSLSIAAACLLAASRPTTHTHSKSRIAGSYLLDRRLGSYLSHASNSHLIYCPSALDSIPEPTLIACTTYNTHLKSR</sequence>
<evidence type="ECO:0000313" key="2">
    <source>
        <dbReference type="Proteomes" id="UP001055072"/>
    </source>
</evidence>